<dbReference type="VEuPathDB" id="FungiDB:BO72DRAFT_489263"/>
<dbReference type="Proteomes" id="UP000249789">
    <property type="component" value="Unassembled WGS sequence"/>
</dbReference>
<dbReference type="RefSeq" id="XP_040797123.1">
    <property type="nucleotide sequence ID" value="XM_040948079.1"/>
</dbReference>
<dbReference type="GeneID" id="63865412"/>
<gene>
    <name evidence="2" type="ORF">BO72DRAFT_489263</name>
</gene>
<sequence>MVKWPKSVVSHFSSSKDHRAKQGVKGESKPDCDNLMMTTRPCDSGTCFGDIVLASNISLFLTNSPLAPAKATPAGRLVQIQPMSGLTWSMIRRWFRDPSQESLAASSRNPASTLRTATLDHSGIFTIFGNDNMYTISFDRRIAESQNRRTLVASWFKASFDRKKGE</sequence>
<keyword evidence="3" id="KW-1185">Reference proteome</keyword>
<organism evidence="2 3">
    <name type="scientific">Aspergillus fijiensis CBS 313.89</name>
    <dbReference type="NCBI Taxonomy" id="1448319"/>
    <lineage>
        <taxon>Eukaryota</taxon>
        <taxon>Fungi</taxon>
        <taxon>Dikarya</taxon>
        <taxon>Ascomycota</taxon>
        <taxon>Pezizomycotina</taxon>
        <taxon>Eurotiomycetes</taxon>
        <taxon>Eurotiomycetidae</taxon>
        <taxon>Eurotiales</taxon>
        <taxon>Aspergillaceae</taxon>
        <taxon>Aspergillus</taxon>
    </lineage>
</organism>
<evidence type="ECO:0000313" key="3">
    <source>
        <dbReference type="Proteomes" id="UP000249789"/>
    </source>
</evidence>
<reference evidence="2 3" key="1">
    <citation type="submission" date="2018-02" db="EMBL/GenBank/DDBJ databases">
        <title>The genomes of Aspergillus section Nigri reveals drivers in fungal speciation.</title>
        <authorList>
            <consortium name="DOE Joint Genome Institute"/>
            <person name="Vesth T.C."/>
            <person name="Nybo J."/>
            <person name="Theobald S."/>
            <person name="Brandl J."/>
            <person name="Frisvad J.C."/>
            <person name="Nielsen K.F."/>
            <person name="Lyhne E.K."/>
            <person name="Kogle M.E."/>
            <person name="Kuo A."/>
            <person name="Riley R."/>
            <person name="Clum A."/>
            <person name="Nolan M."/>
            <person name="Lipzen A."/>
            <person name="Salamov A."/>
            <person name="Henrissat B."/>
            <person name="Wiebenga A."/>
            <person name="De vries R.P."/>
            <person name="Grigoriev I.V."/>
            <person name="Mortensen U.H."/>
            <person name="Andersen M.R."/>
            <person name="Baker S.E."/>
        </authorList>
    </citation>
    <scope>NUCLEOTIDE SEQUENCE [LARGE SCALE GENOMIC DNA]</scope>
    <source>
        <strain evidence="2 3">CBS 313.89</strain>
    </source>
</reference>
<feature type="region of interest" description="Disordered" evidence="1">
    <location>
        <begin position="1"/>
        <end position="32"/>
    </location>
</feature>
<accession>A0A8G1VVD6</accession>
<evidence type="ECO:0000313" key="2">
    <source>
        <dbReference type="EMBL" id="RAK73113.1"/>
    </source>
</evidence>
<dbReference type="AlphaFoldDB" id="A0A8G1VVD6"/>
<dbReference type="EMBL" id="KZ824684">
    <property type="protein sequence ID" value="RAK73113.1"/>
    <property type="molecule type" value="Genomic_DNA"/>
</dbReference>
<proteinExistence type="predicted"/>
<evidence type="ECO:0000256" key="1">
    <source>
        <dbReference type="SAM" id="MobiDB-lite"/>
    </source>
</evidence>
<protein>
    <submittedName>
        <fullName evidence="2">Uncharacterized protein</fullName>
    </submittedName>
</protein>
<name>A0A8G1VVD6_9EURO</name>